<evidence type="ECO:0000313" key="4">
    <source>
        <dbReference type="Proteomes" id="UP001652700"/>
    </source>
</evidence>
<sequence length="814" mass="93754">MKEVLTSCYEYKIPAIVLFIDFKKAYDSDKREKIAEVMEKFEIPTKLKKLVAMTLKHGTCNMESRSKRILELAMATENSNIPVLMTSTDNGTTLNIQNGTSNIEDSLLTEEKVDLSVPNRSPCDSTSSSSSSNSSTSSSSSFSEDSDDSVKDPDYKDVELRHRNRRNASCSDEEDLPVSTRNQDNILCESVNLLPREDHEMILNNLKPIQSEPSDKENISASQQKLTNLDCSPNKIGKKRRRQEDNWQKNVVKKLRNCGKSYQTLKANKTIPERTLKPPCRENCAFKCQSNITEERRLQLFKEYWDLGNIEKQWSFIANSVEAVVPKYRYVKMDADGNVAPSRDNNNAFFLTVAGVKTRVCKLFFKNTLSINNRPIETALKKKNRDSNISAMKDNRGRHENRYKIDESIKNGVKTFIESIPKIESHYIRANSKRHYIDGSKAITDLHRDYVTKCKSLNVPFATYLMFYRIFTQDFNISFFVPKKDLCDVCEGYKNSTEEEKQQIKEKYETHQSEKVLSRIEKENDKKDNTILVAVYDLQAVFQCPKGDISVFYYKSKLNIFNLTIYNIQNNCVESYVWDESNAHRGVNEIGTCVYKYLKKVSETANNLDVVFYSDNCAGQQKNKFMICMYLYAVKTIENLNSVTHKYLIKGHTQNEGDSAHSQIEREIKRQLRSGPMYTPDAFIGAIKAARKKSEPFHVNEMCFADFLDLKSLCNQMNFSLLKDENNETVKLAGLKVIQLKKSEPDTMFFKNSYADKQFKKATVINKKKKSNNLELRDAYSAKLGIPDKKKADLMDLVNKNLIPRYHRPFYESL</sequence>
<evidence type="ECO:0000256" key="1">
    <source>
        <dbReference type="SAM" id="MobiDB-lite"/>
    </source>
</evidence>
<accession>A0ABM5K5E9</accession>
<proteinExistence type="predicted"/>
<evidence type="ECO:0000259" key="2">
    <source>
        <dbReference type="Pfam" id="PF25273"/>
    </source>
</evidence>
<dbReference type="EnsemblMetazoa" id="XM_050649458.1">
    <property type="protein sequence ID" value="XP_050505415.1"/>
    <property type="gene ID" value="LOC126883789"/>
</dbReference>
<dbReference type="RefSeq" id="XP_050505415.1">
    <property type="nucleotide sequence ID" value="XM_050649458.1"/>
</dbReference>
<dbReference type="Proteomes" id="UP001652700">
    <property type="component" value="Unplaced"/>
</dbReference>
<dbReference type="GeneID" id="126883789"/>
<feature type="compositionally biased region" description="Basic and acidic residues" evidence="1">
    <location>
        <begin position="148"/>
        <end position="161"/>
    </location>
</feature>
<organism evidence="3 4">
    <name type="scientific">Diabrotica virgifera virgifera</name>
    <name type="common">western corn rootworm</name>
    <dbReference type="NCBI Taxonomy" id="50390"/>
    <lineage>
        <taxon>Eukaryota</taxon>
        <taxon>Metazoa</taxon>
        <taxon>Ecdysozoa</taxon>
        <taxon>Arthropoda</taxon>
        <taxon>Hexapoda</taxon>
        <taxon>Insecta</taxon>
        <taxon>Pterygota</taxon>
        <taxon>Neoptera</taxon>
        <taxon>Endopterygota</taxon>
        <taxon>Coleoptera</taxon>
        <taxon>Polyphaga</taxon>
        <taxon>Cucujiformia</taxon>
        <taxon>Chrysomeloidea</taxon>
        <taxon>Chrysomelidae</taxon>
        <taxon>Galerucinae</taxon>
        <taxon>Diabroticina</taxon>
        <taxon>Diabroticites</taxon>
        <taxon>Diabrotica</taxon>
    </lineage>
</organism>
<protein>
    <recommendedName>
        <fullName evidence="2">DUF7869 domain-containing protein</fullName>
    </recommendedName>
</protein>
<reference evidence="3" key="1">
    <citation type="submission" date="2025-05" db="UniProtKB">
        <authorList>
            <consortium name="EnsemblMetazoa"/>
        </authorList>
    </citation>
    <scope>IDENTIFICATION</scope>
</reference>
<keyword evidence="4" id="KW-1185">Reference proteome</keyword>
<dbReference type="PANTHER" id="PTHR10773:SF19">
    <property type="match status" value="1"/>
</dbReference>
<feature type="domain" description="DUF7869" evidence="2">
    <location>
        <begin position="581"/>
        <end position="702"/>
    </location>
</feature>
<name>A0ABM5K5E9_DIAVI</name>
<dbReference type="Pfam" id="PF25273">
    <property type="entry name" value="DUF7869"/>
    <property type="match status" value="1"/>
</dbReference>
<feature type="region of interest" description="Disordered" evidence="1">
    <location>
        <begin position="113"/>
        <end position="178"/>
    </location>
</feature>
<dbReference type="PANTHER" id="PTHR10773">
    <property type="entry name" value="DNA-DIRECTED RNA POLYMERASES I, II, AND III SUBUNIT RPABC2"/>
    <property type="match status" value="1"/>
</dbReference>
<evidence type="ECO:0000313" key="3">
    <source>
        <dbReference type="EnsemblMetazoa" id="XP_050505415.1"/>
    </source>
</evidence>
<dbReference type="InterPro" id="IPR057191">
    <property type="entry name" value="DUF7869"/>
</dbReference>
<feature type="compositionally biased region" description="Low complexity" evidence="1">
    <location>
        <begin position="124"/>
        <end position="143"/>
    </location>
</feature>